<accession>A0ABR7EIE8</accession>
<evidence type="ECO:0000313" key="4">
    <source>
        <dbReference type="EMBL" id="MBC5649541.1"/>
    </source>
</evidence>
<evidence type="ECO:0000313" key="5">
    <source>
        <dbReference type="Proteomes" id="UP000606889"/>
    </source>
</evidence>
<gene>
    <name evidence="4" type="ORF">H8S18_14470</name>
</gene>
<dbReference type="InterPro" id="IPR002508">
    <property type="entry name" value="MurNAc-LAA_cat"/>
</dbReference>
<dbReference type="Pfam" id="PF01520">
    <property type="entry name" value="Amidase_3"/>
    <property type="match status" value="1"/>
</dbReference>
<dbReference type="Gene3D" id="3.40.630.40">
    <property type="entry name" value="Zn-dependent exopeptidases"/>
    <property type="match status" value="1"/>
</dbReference>
<reference evidence="4 5" key="1">
    <citation type="submission" date="2020-08" db="EMBL/GenBank/DDBJ databases">
        <title>Genome public.</title>
        <authorList>
            <person name="Liu C."/>
            <person name="Sun Q."/>
        </authorList>
    </citation>
    <scope>NUCLEOTIDE SEQUENCE [LARGE SCALE GENOMIC DNA]</scope>
    <source>
        <strain evidence="4 5">NSJ-35</strain>
    </source>
</reference>
<dbReference type="InterPro" id="IPR050695">
    <property type="entry name" value="N-acetylmuramoyl_amidase_3"/>
</dbReference>
<proteinExistence type="predicted"/>
<evidence type="ECO:0000256" key="1">
    <source>
        <dbReference type="ARBA" id="ARBA00022801"/>
    </source>
</evidence>
<evidence type="ECO:0000259" key="3">
    <source>
        <dbReference type="SMART" id="SM00646"/>
    </source>
</evidence>
<keyword evidence="1" id="KW-0378">Hydrolase</keyword>
<feature type="domain" description="MurNAc-LAA" evidence="3">
    <location>
        <begin position="150"/>
        <end position="268"/>
    </location>
</feature>
<feature type="transmembrane region" description="Helical" evidence="2">
    <location>
        <begin position="12"/>
        <end position="31"/>
    </location>
</feature>
<dbReference type="PANTHER" id="PTHR30404">
    <property type="entry name" value="N-ACETYLMURAMOYL-L-ALANINE AMIDASE"/>
    <property type="match status" value="1"/>
</dbReference>
<keyword evidence="5" id="KW-1185">Reference proteome</keyword>
<keyword evidence="2" id="KW-1133">Transmembrane helix</keyword>
<keyword evidence="2" id="KW-0472">Membrane</keyword>
<dbReference type="CDD" id="cd02696">
    <property type="entry name" value="MurNAc-LAA"/>
    <property type="match status" value="1"/>
</dbReference>
<dbReference type="SMART" id="SM00646">
    <property type="entry name" value="Ami_3"/>
    <property type="match status" value="1"/>
</dbReference>
<dbReference type="EMBL" id="JACOON010000012">
    <property type="protein sequence ID" value="MBC5649541.1"/>
    <property type="molecule type" value="Genomic_DNA"/>
</dbReference>
<dbReference type="Proteomes" id="UP000606889">
    <property type="component" value="Unassembled WGS sequence"/>
</dbReference>
<name>A0ABR7EIE8_9FIRM</name>
<comment type="caution">
    <text evidence="4">The sequence shown here is derived from an EMBL/GenBank/DDBJ whole genome shotgun (WGS) entry which is preliminary data.</text>
</comment>
<dbReference type="SUPFAM" id="SSF53187">
    <property type="entry name" value="Zn-dependent exopeptidases"/>
    <property type="match status" value="1"/>
</dbReference>
<dbReference type="PANTHER" id="PTHR30404:SF0">
    <property type="entry name" value="N-ACETYLMURAMOYL-L-ALANINE AMIDASE AMIC"/>
    <property type="match status" value="1"/>
</dbReference>
<organism evidence="4 5">
    <name type="scientific">Christensenella tenuis</name>
    <dbReference type="NCBI Taxonomy" id="2763033"/>
    <lineage>
        <taxon>Bacteria</taxon>
        <taxon>Bacillati</taxon>
        <taxon>Bacillota</taxon>
        <taxon>Clostridia</taxon>
        <taxon>Christensenellales</taxon>
        <taxon>Christensenellaceae</taxon>
        <taxon>Christensenella</taxon>
    </lineage>
</organism>
<feature type="non-terminal residue" evidence="4">
    <location>
        <position position="437"/>
    </location>
</feature>
<sequence length="437" mass="48041">MESKINFRRSITWILIVLMNFTLLWTVLLAVPQTAEAAGSNGIIFINPGHSPSATPSGTSGVNANGKKVTEDYMNEWTAILLGEKLRSMGYTVYLTNKTTLSTDLPAVLTNAPNPKNDFKGTQYQFCDSGSVKGELVPACNNPSSINPNVTVKPDLIISLHRDSNTNSSVRGITTYYSKYSAEGRSAETINRSAYMANVLSSQFSSGLSGYFPNRGVSTTEINSILKYTTAPSILIEGGYMSNATDLANMQKQACQNALVNCIANAVNQFSEKYQLKDSEAPEIGSISIDNGSDIAYNSTVYKNNFTVRLSGVKDNVGVKYVEFNIWRLDGKKHWTYRAVQENPTTWAQWCYVDGPGQYNIDAIAVDYNGNESERIYKTISMVEDTTAPAVGAVEFESSGQYVTETYQTQFTARVWNVKDAVGELDRVQFTVKDESG</sequence>
<protein>
    <submittedName>
        <fullName evidence="4">N-acetylmuramoyl-L-alanine amidase</fullName>
    </submittedName>
</protein>
<dbReference type="RefSeq" id="WP_186858981.1">
    <property type="nucleotide sequence ID" value="NZ_JACOON010000012.1"/>
</dbReference>
<evidence type="ECO:0000256" key="2">
    <source>
        <dbReference type="SAM" id="Phobius"/>
    </source>
</evidence>
<keyword evidence="2" id="KW-0812">Transmembrane</keyword>